<proteinExistence type="predicted"/>
<accession>A0A0L8C530</accession>
<dbReference type="Proteomes" id="UP000037425">
    <property type="component" value="Unassembled WGS sequence"/>
</dbReference>
<name>A0A0L8C530_ENSAD</name>
<evidence type="ECO:0000313" key="1">
    <source>
        <dbReference type="EMBL" id="KOF22047.1"/>
    </source>
</evidence>
<comment type="caution">
    <text evidence="1">The sequence shown here is derived from an EMBL/GenBank/DDBJ whole genome shotgun (WGS) entry which is preliminary data.</text>
</comment>
<dbReference type="AlphaFoldDB" id="A0A0L8C530"/>
<dbReference type="EMBL" id="LGAP01000001">
    <property type="protein sequence ID" value="KOF22047.1"/>
    <property type="molecule type" value="Genomic_DNA"/>
</dbReference>
<organism evidence="1 2">
    <name type="scientific">Ensifer adhaerens</name>
    <name type="common">Sinorhizobium morelense</name>
    <dbReference type="NCBI Taxonomy" id="106592"/>
    <lineage>
        <taxon>Bacteria</taxon>
        <taxon>Pseudomonadati</taxon>
        <taxon>Pseudomonadota</taxon>
        <taxon>Alphaproteobacteria</taxon>
        <taxon>Hyphomicrobiales</taxon>
        <taxon>Rhizobiaceae</taxon>
        <taxon>Sinorhizobium/Ensifer group</taxon>
        <taxon>Ensifer</taxon>
    </lineage>
</organism>
<dbReference type="RefSeq" id="WP_053246872.1">
    <property type="nucleotide sequence ID" value="NZ_LGAP01000001.1"/>
</dbReference>
<dbReference type="OrthoDB" id="9810895at2"/>
<gene>
    <name evidence="1" type="ORF">AC244_00280</name>
</gene>
<protein>
    <submittedName>
        <fullName evidence="1">Uncharacterized protein</fullName>
    </submittedName>
</protein>
<reference evidence="2" key="1">
    <citation type="submission" date="2015-07" db="EMBL/GenBank/DDBJ databases">
        <title>Whole genome sequence of an Ensifer adhaerens strain isolated from a cave pool in the Wind Cave National Park.</title>
        <authorList>
            <person name="Eng W.W.H."/>
            <person name="Gan H.M."/>
            <person name="Barton H.A."/>
            <person name="Savka M.A."/>
        </authorList>
    </citation>
    <scope>NUCLEOTIDE SEQUENCE [LARGE SCALE GENOMIC DNA]</scope>
    <source>
        <strain evidence="2">SD006</strain>
    </source>
</reference>
<evidence type="ECO:0000313" key="2">
    <source>
        <dbReference type="Proteomes" id="UP000037425"/>
    </source>
</evidence>
<dbReference type="PATRIC" id="fig|106592.7.peg.68"/>
<sequence>MGRNVIRGLARAVILAAAVTAHPNPASSQTIANCAERSEVIEFLLRQYQEKPAGIGLINPHAIMEIYAADSGTWTLIVTDVTGRSCVILAGKSWEALPPLPIPKA</sequence>